<evidence type="ECO:0000256" key="1">
    <source>
        <dbReference type="PROSITE-ProRule" id="PRU00409"/>
    </source>
</evidence>
<name>A0ABW5IJI9_9BACT</name>
<gene>
    <name evidence="3" type="ORF">ACFSRY_04400</name>
</gene>
<reference evidence="4" key="1">
    <citation type="journal article" date="2019" name="Int. J. Syst. Evol. Microbiol.">
        <title>The Global Catalogue of Microorganisms (GCM) 10K type strain sequencing project: providing services to taxonomists for standard genome sequencing and annotation.</title>
        <authorList>
            <consortium name="The Broad Institute Genomics Platform"/>
            <consortium name="The Broad Institute Genome Sequencing Center for Infectious Disease"/>
            <person name="Wu L."/>
            <person name="Ma J."/>
        </authorList>
    </citation>
    <scope>NUCLEOTIDE SEQUENCE [LARGE SCALE GENOMIC DNA]</scope>
    <source>
        <strain evidence="4">KCTC 42498</strain>
    </source>
</reference>
<dbReference type="Pfam" id="PF14305">
    <property type="entry name" value="ATPgrasp_TupA"/>
    <property type="match status" value="1"/>
</dbReference>
<dbReference type="Gene3D" id="3.30.470.20">
    <property type="entry name" value="ATP-grasp fold, B domain"/>
    <property type="match status" value="1"/>
</dbReference>
<sequence length="297" mass="34706">MLRFLLNTSKSKLRNIVQVLNGNGNGEFYRRMKRRHRTFWEAPDAETIRNAPMDASDPMEKWRTSENWQRKLSNKYNSREFAKKHGCQVPQLYWKGRETEEIPFDRLPQQYVIRPTVGHSANLVFLMDHSVNLMDKRSYTREEITETLGKALAQNPYLEFLIEEFVRSEKGEYTIPDDYKVYTFGGEVACIQVINRLGRKEGLTSFYSESWDLLENMNTLYPETTYQQPPECLQEIIARAKELGRSYGIFVRIDFYATDKGAVFGEFTPTPGMGKGFSPYADRLFIGYWDRLCKGTV</sequence>
<evidence type="ECO:0000313" key="3">
    <source>
        <dbReference type="EMBL" id="MFD2513093.1"/>
    </source>
</evidence>
<dbReference type="Proteomes" id="UP001597544">
    <property type="component" value="Unassembled WGS sequence"/>
</dbReference>
<feature type="domain" description="ATP-grasp" evidence="2">
    <location>
        <begin position="79"/>
        <end position="297"/>
    </location>
</feature>
<dbReference type="PROSITE" id="PS50975">
    <property type="entry name" value="ATP_GRASP"/>
    <property type="match status" value="1"/>
</dbReference>
<protein>
    <submittedName>
        <fullName evidence="3">ATP-grasp fold amidoligase family protein</fullName>
    </submittedName>
</protein>
<keyword evidence="1" id="KW-0547">Nucleotide-binding</keyword>
<dbReference type="SUPFAM" id="SSF56059">
    <property type="entry name" value="Glutathione synthetase ATP-binding domain-like"/>
    <property type="match status" value="1"/>
</dbReference>
<dbReference type="RefSeq" id="WP_377503551.1">
    <property type="nucleotide sequence ID" value="NZ_JBHULU010000004.1"/>
</dbReference>
<comment type="caution">
    <text evidence="3">The sequence shown here is derived from an EMBL/GenBank/DDBJ whole genome shotgun (WGS) entry which is preliminary data.</text>
</comment>
<dbReference type="InterPro" id="IPR011761">
    <property type="entry name" value="ATP-grasp"/>
</dbReference>
<keyword evidence="1" id="KW-0067">ATP-binding</keyword>
<accession>A0ABW5IJI9</accession>
<keyword evidence="4" id="KW-1185">Reference proteome</keyword>
<dbReference type="InterPro" id="IPR029465">
    <property type="entry name" value="ATPgrasp_TupA"/>
</dbReference>
<organism evidence="3 4">
    <name type="scientific">Pontibacter locisalis</name>
    <dbReference type="NCBI Taxonomy" id="1719035"/>
    <lineage>
        <taxon>Bacteria</taxon>
        <taxon>Pseudomonadati</taxon>
        <taxon>Bacteroidota</taxon>
        <taxon>Cytophagia</taxon>
        <taxon>Cytophagales</taxon>
        <taxon>Hymenobacteraceae</taxon>
        <taxon>Pontibacter</taxon>
    </lineage>
</organism>
<dbReference type="EMBL" id="JBHULU010000004">
    <property type="protein sequence ID" value="MFD2513093.1"/>
    <property type="molecule type" value="Genomic_DNA"/>
</dbReference>
<evidence type="ECO:0000259" key="2">
    <source>
        <dbReference type="PROSITE" id="PS50975"/>
    </source>
</evidence>
<evidence type="ECO:0000313" key="4">
    <source>
        <dbReference type="Proteomes" id="UP001597544"/>
    </source>
</evidence>
<proteinExistence type="predicted"/>